<proteinExistence type="predicted"/>
<organism evidence="1 2">
    <name type="scientific">Mesorhizobium newzealandense</name>
    <dbReference type="NCBI Taxonomy" id="1300302"/>
    <lineage>
        <taxon>Bacteria</taxon>
        <taxon>Pseudomonadati</taxon>
        <taxon>Pseudomonadota</taxon>
        <taxon>Alphaproteobacteria</taxon>
        <taxon>Hyphomicrobiales</taxon>
        <taxon>Phyllobacteriaceae</taxon>
        <taxon>Mesorhizobium</taxon>
    </lineage>
</organism>
<comment type="caution">
    <text evidence="1">The sequence shown here is derived from an EMBL/GenBank/DDBJ whole genome shotgun (WGS) entry which is preliminary data.</text>
</comment>
<evidence type="ECO:0000313" key="1">
    <source>
        <dbReference type="EMBL" id="MFD1986181.1"/>
    </source>
</evidence>
<name>A0ABW4UGK0_9HYPH</name>
<dbReference type="EMBL" id="JBHUGZ010000017">
    <property type="protein sequence ID" value="MFD1986181.1"/>
    <property type="molecule type" value="Genomic_DNA"/>
</dbReference>
<evidence type="ECO:0000313" key="2">
    <source>
        <dbReference type="Proteomes" id="UP001597405"/>
    </source>
</evidence>
<protein>
    <submittedName>
        <fullName evidence="1">Uncharacterized protein</fullName>
    </submittedName>
</protein>
<dbReference type="Proteomes" id="UP001597405">
    <property type="component" value="Unassembled WGS sequence"/>
</dbReference>
<reference evidence="2" key="1">
    <citation type="journal article" date="2019" name="Int. J. Syst. Evol. Microbiol.">
        <title>The Global Catalogue of Microorganisms (GCM) 10K type strain sequencing project: providing services to taxonomists for standard genome sequencing and annotation.</title>
        <authorList>
            <consortium name="The Broad Institute Genomics Platform"/>
            <consortium name="The Broad Institute Genome Sequencing Center for Infectious Disease"/>
            <person name="Wu L."/>
            <person name="Ma J."/>
        </authorList>
    </citation>
    <scope>NUCLEOTIDE SEQUENCE [LARGE SCALE GENOMIC DNA]</scope>
    <source>
        <strain evidence="2">CGMCC 1.16225</strain>
    </source>
</reference>
<dbReference type="RefSeq" id="WP_379103115.1">
    <property type="nucleotide sequence ID" value="NZ_JBHUGZ010000017.1"/>
</dbReference>
<gene>
    <name evidence="1" type="ORF">ACFSOZ_27425</name>
</gene>
<keyword evidence="2" id="KW-1185">Reference proteome</keyword>
<sequence>MGTSFVAIGDKGFWMQDSVLSLWLRLLALNLESKPDRADPVMLLRDEWLWQSETEIVGTMDAHLDGAAGDAATKAAVVAAIERLLKALSRHGDELPASTMNLLGFTNSWGLDYQTKGLVEVGNAFLALLAGKIDSEANSTEFMPGSRP</sequence>
<accession>A0ABW4UGK0</accession>